<dbReference type="PANTHER" id="PTHR42743">
    <property type="entry name" value="AMINO-ACID AMINOTRANSFERASE"/>
    <property type="match status" value="1"/>
</dbReference>
<dbReference type="PANTHER" id="PTHR42743:SF10">
    <property type="entry name" value="D-ALANINE AMINOTRANSFERASE"/>
    <property type="match status" value="1"/>
</dbReference>
<dbReference type="InterPro" id="IPR043131">
    <property type="entry name" value="BCAT-like_N"/>
</dbReference>
<keyword evidence="14" id="KW-1185">Reference proteome</keyword>
<keyword evidence="8" id="KW-0663">Pyridoxal phosphate</keyword>
<comment type="catalytic activity">
    <reaction evidence="12">
        <text>D-alanine + 2-oxoglutarate = D-glutamate + pyruvate</text>
        <dbReference type="Rhea" id="RHEA:15869"/>
        <dbReference type="ChEBI" id="CHEBI:15361"/>
        <dbReference type="ChEBI" id="CHEBI:16810"/>
        <dbReference type="ChEBI" id="CHEBI:29986"/>
        <dbReference type="ChEBI" id="CHEBI:57416"/>
        <dbReference type="EC" id="2.6.1.21"/>
    </reaction>
</comment>
<dbReference type="RefSeq" id="WP_119113928.1">
    <property type="nucleotide sequence ID" value="NZ_CBCSEO010000003.1"/>
</dbReference>
<dbReference type="GO" id="GO:0008652">
    <property type="term" value="P:amino acid biosynthetic process"/>
    <property type="evidence" value="ECO:0007669"/>
    <property type="project" value="UniProtKB-ARBA"/>
</dbReference>
<gene>
    <name evidence="13" type="primary">dat</name>
    <name evidence="13" type="ORF">D1970_16305</name>
</gene>
<comment type="cofactor">
    <cofactor evidence="1">
        <name>pyridoxal 5'-phosphate</name>
        <dbReference type="ChEBI" id="CHEBI:597326"/>
    </cofactor>
</comment>
<dbReference type="OrthoDB" id="9805628at2"/>
<dbReference type="FunFam" id="3.30.470.10:FF:000009">
    <property type="entry name" value="D-alanine aminotransferase"/>
    <property type="match status" value="1"/>
</dbReference>
<protein>
    <recommendedName>
        <fullName evidence="5">D-alanine aminotransferase</fullName>
        <ecNumber evidence="4">2.6.1.21</ecNumber>
    </recommendedName>
    <alternativeName>
        <fullName evidence="11">D-amino acid aminotransferase</fullName>
    </alternativeName>
    <alternativeName>
        <fullName evidence="9">D-amino acid transaminase</fullName>
    </alternativeName>
    <alternativeName>
        <fullName evidence="10">D-aspartate aminotransferase</fullName>
    </alternativeName>
</protein>
<evidence type="ECO:0000256" key="10">
    <source>
        <dbReference type="ARBA" id="ARBA00033316"/>
    </source>
</evidence>
<name>A0A398AZV9_9BACI</name>
<sequence>MEFVMLNGEVMSRETAKVDIEDRGYQFGDGVYEVIRVYNRKLFTAAEHLRRLEESAKKVGINVPYSIDEIQSMLEELIERNKIVLGIVYLQFTRGISPRKHTFPGEEVAPTFVAYTRHVGRPAEKLEKGMKAITEEDIRWLRCDIKSLNLLGNLLASQKAAESGCDEAILHRGETVTEGSHTNVSIVVDGKVVTHAADNFILNGISRQKMLEICRRNDVPVIERNFTVDELLKADEVFLTGTTIEVVPVIEIDGKPAGNGKPGPVTRKLQQWFEDEIKELCGSLQGV</sequence>
<dbReference type="AlphaFoldDB" id="A0A398AZV9"/>
<organism evidence="13 14">
    <name type="scientific">Mesobacillus zeae</name>
    <dbReference type="NCBI Taxonomy" id="1917180"/>
    <lineage>
        <taxon>Bacteria</taxon>
        <taxon>Bacillati</taxon>
        <taxon>Bacillota</taxon>
        <taxon>Bacilli</taxon>
        <taxon>Bacillales</taxon>
        <taxon>Bacillaceae</taxon>
        <taxon>Mesobacillus</taxon>
    </lineage>
</organism>
<dbReference type="GO" id="GO:0030170">
    <property type="term" value="F:pyridoxal phosphate binding"/>
    <property type="evidence" value="ECO:0007669"/>
    <property type="project" value="InterPro"/>
</dbReference>
<evidence type="ECO:0000256" key="5">
    <source>
        <dbReference type="ARBA" id="ARBA00021779"/>
    </source>
</evidence>
<dbReference type="Proteomes" id="UP000265816">
    <property type="component" value="Unassembled WGS sequence"/>
</dbReference>
<dbReference type="InterPro" id="IPR050571">
    <property type="entry name" value="Class-IV_PLP-Dep_Aminotrnsfr"/>
</dbReference>
<proteinExistence type="inferred from homology"/>
<dbReference type="GO" id="GO:0046416">
    <property type="term" value="P:D-amino acid metabolic process"/>
    <property type="evidence" value="ECO:0007669"/>
    <property type="project" value="InterPro"/>
</dbReference>
<dbReference type="NCBIfam" id="TIGR01121">
    <property type="entry name" value="D_amino_aminoT"/>
    <property type="match status" value="1"/>
</dbReference>
<evidence type="ECO:0000256" key="6">
    <source>
        <dbReference type="ARBA" id="ARBA00022576"/>
    </source>
</evidence>
<dbReference type="InterPro" id="IPR036038">
    <property type="entry name" value="Aminotransferase-like"/>
</dbReference>
<evidence type="ECO:0000256" key="11">
    <source>
        <dbReference type="ARBA" id="ARBA00033391"/>
    </source>
</evidence>
<evidence type="ECO:0000313" key="14">
    <source>
        <dbReference type="Proteomes" id="UP000265816"/>
    </source>
</evidence>
<evidence type="ECO:0000256" key="12">
    <source>
        <dbReference type="ARBA" id="ARBA00047911"/>
    </source>
</evidence>
<comment type="subunit">
    <text evidence="3">Homodimer.</text>
</comment>
<dbReference type="GO" id="GO:0005829">
    <property type="term" value="C:cytosol"/>
    <property type="evidence" value="ECO:0007669"/>
    <property type="project" value="TreeGrafter"/>
</dbReference>
<accession>A0A398AZV9</accession>
<dbReference type="SUPFAM" id="SSF56752">
    <property type="entry name" value="D-aminoacid aminotransferase-like PLP-dependent enzymes"/>
    <property type="match status" value="1"/>
</dbReference>
<dbReference type="Gene3D" id="3.20.10.10">
    <property type="entry name" value="D-amino Acid Aminotransferase, subunit A, domain 2"/>
    <property type="match status" value="1"/>
</dbReference>
<evidence type="ECO:0000313" key="13">
    <source>
        <dbReference type="EMBL" id="RID83082.1"/>
    </source>
</evidence>
<keyword evidence="6 13" id="KW-0032">Aminotransferase</keyword>
<dbReference type="FunFam" id="3.20.10.10:FF:000002">
    <property type="entry name" value="D-alanine aminotransferase"/>
    <property type="match status" value="1"/>
</dbReference>
<evidence type="ECO:0000256" key="2">
    <source>
        <dbReference type="ARBA" id="ARBA00009320"/>
    </source>
</evidence>
<evidence type="ECO:0000256" key="7">
    <source>
        <dbReference type="ARBA" id="ARBA00022679"/>
    </source>
</evidence>
<dbReference type="EC" id="2.6.1.21" evidence="4"/>
<dbReference type="InterPro" id="IPR005784">
    <property type="entry name" value="D_amino_transT"/>
</dbReference>
<dbReference type="InterPro" id="IPR043132">
    <property type="entry name" value="BCAT-like_C"/>
</dbReference>
<comment type="caution">
    <text evidence="13">The sequence shown here is derived from an EMBL/GenBank/DDBJ whole genome shotgun (WGS) entry which is preliminary data.</text>
</comment>
<dbReference type="CDD" id="cd01558">
    <property type="entry name" value="D-AAT_like"/>
    <property type="match status" value="1"/>
</dbReference>
<reference evidence="13 14" key="1">
    <citation type="submission" date="2018-08" db="EMBL/GenBank/DDBJ databases">
        <title>Bacillus jemisoniae sp. nov., Bacillus chryseoplanitiae sp. nov., Bacillus resnikiae sp. nov., and Bacillus frankliniae sp. nov., isolated from Viking spacecraft and associated surfaces.</title>
        <authorList>
            <person name="Seuylemezian A."/>
            <person name="Vaishampayan P."/>
        </authorList>
    </citation>
    <scope>NUCLEOTIDE SEQUENCE [LARGE SCALE GENOMIC DNA]</scope>
    <source>
        <strain evidence="13 14">JJ-247</strain>
    </source>
</reference>
<evidence type="ECO:0000256" key="4">
    <source>
        <dbReference type="ARBA" id="ARBA00012874"/>
    </source>
</evidence>
<evidence type="ECO:0000256" key="1">
    <source>
        <dbReference type="ARBA" id="ARBA00001933"/>
    </source>
</evidence>
<dbReference type="GO" id="GO:0047810">
    <property type="term" value="F:D-alanine-2-oxoglutarate aminotransferase activity"/>
    <property type="evidence" value="ECO:0007669"/>
    <property type="project" value="UniProtKB-EC"/>
</dbReference>
<dbReference type="Gene3D" id="3.30.470.10">
    <property type="match status" value="1"/>
</dbReference>
<keyword evidence="7 13" id="KW-0808">Transferase</keyword>
<dbReference type="InterPro" id="IPR001544">
    <property type="entry name" value="Aminotrans_IV"/>
</dbReference>
<evidence type="ECO:0000256" key="3">
    <source>
        <dbReference type="ARBA" id="ARBA00011738"/>
    </source>
</evidence>
<dbReference type="EMBL" id="QWVT01000029">
    <property type="protein sequence ID" value="RID83082.1"/>
    <property type="molecule type" value="Genomic_DNA"/>
</dbReference>
<evidence type="ECO:0000256" key="8">
    <source>
        <dbReference type="ARBA" id="ARBA00022898"/>
    </source>
</evidence>
<dbReference type="GO" id="GO:0046394">
    <property type="term" value="P:carboxylic acid biosynthetic process"/>
    <property type="evidence" value="ECO:0007669"/>
    <property type="project" value="UniProtKB-ARBA"/>
</dbReference>
<dbReference type="NCBIfam" id="NF005209">
    <property type="entry name" value="PRK06680.1"/>
    <property type="match status" value="1"/>
</dbReference>
<comment type="similarity">
    <text evidence="2">Belongs to the class-IV pyridoxal-phosphate-dependent aminotransferase family.</text>
</comment>
<dbReference type="Pfam" id="PF01063">
    <property type="entry name" value="Aminotran_4"/>
    <property type="match status" value="1"/>
</dbReference>
<evidence type="ECO:0000256" key="9">
    <source>
        <dbReference type="ARBA" id="ARBA00030138"/>
    </source>
</evidence>